<dbReference type="RefSeq" id="WP_121853407.1">
    <property type="nucleotide sequence ID" value="NZ_CP037952.1"/>
</dbReference>
<organism evidence="9 10">
    <name type="scientific">Parashewanella spongiae</name>
    <dbReference type="NCBI Taxonomy" id="342950"/>
    <lineage>
        <taxon>Bacteria</taxon>
        <taxon>Pseudomonadati</taxon>
        <taxon>Pseudomonadota</taxon>
        <taxon>Gammaproteobacteria</taxon>
        <taxon>Alteromonadales</taxon>
        <taxon>Shewanellaceae</taxon>
        <taxon>Parashewanella</taxon>
    </lineage>
</organism>
<evidence type="ECO:0000256" key="6">
    <source>
        <dbReference type="PROSITE-ProRule" id="PRU00169"/>
    </source>
</evidence>
<dbReference type="Pfam" id="PF25601">
    <property type="entry name" value="AAA_lid_14"/>
    <property type="match status" value="1"/>
</dbReference>
<dbReference type="Pfam" id="PF02954">
    <property type="entry name" value="HTH_8"/>
    <property type="match status" value="1"/>
</dbReference>
<dbReference type="PROSITE" id="PS50045">
    <property type="entry name" value="SIGMA54_INTERACT_4"/>
    <property type="match status" value="1"/>
</dbReference>
<dbReference type="InterPro" id="IPR025944">
    <property type="entry name" value="Sigma_54_int_dom_CS"/>
</dbReference>
<evidence type="ECO:0000256" key="2">
    <source>
        <dbReference type="ARBA" id="ARBA00022840"/>
    </source>
</evidence>
<keyword evidence="2" id="KW-0067">ATP-binding</keyword>
<keyword evidence="5" id="KW-0804">Transcription</keyword>
<dbReference type="InterPro" id="IPR001789">
    <property type="entry name" value="Sig_transdc_resp-reg_receiver"/>
</dbReference>
<dbReference type="Gene3D" id="1.10.8.60">
    <property type="match status" value="1"/>
</dbReference>
<proteinExistence type="predicted"/>
<dbReference type="GO" id="GO:0006355">
    <property type="term" value="P:regulation of DNA-templated transcription"/>
    <property type="evidence" value="ECO:0007669"/>
    <property type="project" value="InterPro"/>
</dbReference>
<dbReference type="InterPro" id="IPR002197">
    <property type="entry name" value="HTH_Fis"/>
</dbReference>
<dbReference type="PRINTS" id="PR01590">
    <property type="entry name" value="HTHFIS"/>
</dbReference>
<dbReference type="SMART" id="SM00448">
    <property type="entry name" value="REC"/>
    <property type="match status" value="1"/>
</dbReference>
<sequence>MDNILVVDDNLAVCQALALMLELNGYHALYCHNESDALELVKQQDISLVIQDMNFSEDTTSGSEGQQLFHLIREIQPQLPIILITAWTQLEMAVELVKSGRADYMAKPWDDYKLLTSISNLISLQKLTQTNQQLTRVDEQGNTAIADADLCGLVYGSGVMQRLVDLALQLADSDVSVLITGPNGAGKDKIADILHANSPLKSKPMIKVNIGALPADLLEAELFGAEAGAFTGATKARVGRFEAANGGSLFLDEIGNLPLSGQVKLLRVLQTGEYERLGSSQTRKCNVRVISATNADLQSDIQQGTFREDLYYRLNVIELKVPALCERVDDIVLLTQHFVGHEFNLPKLTQQALIKHSWPGNVRELQNACKRAALLARESKLTPENFGLKEADSISLNSENNAEIDVTKQQILDAMKANDGVIARVAKSVGLSRQALYRRLDKFGINR</sequence>
<dbReference type="EMBL" id="QYYH01000049">
    <property type="protein sequence ID" value="RJY16373.1"/>
    <property type="molecule type" value="Genomic_DNA"/>
</dbReference>
<keyword evidence="10" id="KW-1185">Reference proteome</keyword>
<dbReference type="SMART" id="SM00382">
    <property type="entry name" value="AAA"/>
    <property type="match status" value="1"/>
</dbReference>
<evidence type="ECO:0000259" key="8">
    <source>
        <dbReference type="PROSITE" id="PS50110"/>
    </source>
</evidence>
<evidence type="ECO:0000256" key="1">
    <source>
        <dbReference type="ARBA" id="ARBA00022741"/>
    </source>
</evidence>
<dbReference type="PROSITE" id="PS50110">
    <property type="entry name" value="RESPONSE_REGULATORY"/>
    <property type="match status" value="1"/>
</dbReference>
<dbReference type="CDD" id="cd00009">
    <property type="entry name" value="AAA"/>
    <property type="match status" value="1"/>
</dbReference>
<evidence type="ECO:0000313" key="10">
    <source>
        <dbReference type="Proteomes" id="UP000273022"/>
    </source>
</evidence>
<dbReference type="SUPFAM" id="SSF52172">
    <property type="entry name" value="CheY-like"/>
    <property type="match status" value="1"/>
</dbReference>
<keyword evidence="4" id="KW-0238">DNA-binding</keyword>
<dbReference type="SUPFAM" id="SSF46689">
    <property type="entry name" value="Homeodomain-like"/>
    <property type="match status" value="1"/>
</dbReference>
<keyword evidence="3" id="KW-0805">Transcription regulation</keyword>
<dbReference type="InterPro" id="IPR025943">
    <property type="entry name" value="Sigma_54_int_dom_ATP-bd_2"/>
</dbReference>
<dbReference type="InterPro" id="IPR003593">
    <property type="entry name" value="AAA+_ATPase"/>
</dbReference>
<dbReference type="PROSITE" id="PS00688">
    <property type="entry name" value="SIGMA54_INTERACT_3"/>
    <property type="match status" value="1"/>
</dbReference>
<dbReference type="InterPro" id="IPR009057">
    <property type="entry name" value="Homeodomain-like_sf"/>
</dbReference>
<dbReference type="PROSITE" id="PS00676">
    <property type="entry name" value="SIGMA54_INTERACT_2"/>
    <property type="match status" value="1"/>
</dbReference>
<evidence type="ECO:0000256" key="4">
    <source>
        <dbReference type="ARBA" id="ARBA00023125"/>
    </source>
</evidence>
<dbReference type="InterPro" id="IPR002078">
    <property type="entry name" value="Sigma_54_int"/>
</dbReference>
<dbReference type="GO" id="GO:0043565">
    <property type="term" value="F:sequence-specific DNA binding"/>
    <property type="evidence" value="ECO:0007669"/>
    <property type="project" value="InterPro"/>
</dbReference>
<evidence type="ECO:0000256" key="3">
    <source>
        <dbReference type="ARBA" id="ARBA00023015"/>
    </source>
</evidence>
<protein>
    <submittedName>
        <fullName evidence="9">Sigma-54-dependent Fis family transcriptional regulator</fullName>
    </submittedName>
</protein>
<dbReference type="SUPFAM" id="SSF52540">
    <property type="entry name" value="P-loop containing nucleoside triphosphate hydrolases"/>
    <property type="match status" value="1"/>
</dbReference>
<dbReference type="InterPro" id="IPR011006">
    <property type="entry name" value="CheY-like_superfamily"/>
</dbReference>
<dbReference type="Gene3D" id="3.40.50.300">
    <property type="entry name" value="P-loop containing nucleotide triphosphate hydrolases"/>
    <property type="match status" value="1"/>
</dbReference>
<feature type="domain" description="Response regulatory" evidence="8">
    <location>
        <begin position="3"/>
        <end position="122"/>
    </location>
</feature>
<dbReference type="InterPro" id="IPR058031">
    <property type="entry name" value="AAA_lid_NorR"/>
</dbReference>
<evidence type="ECO:0000259" key="7">
    <source>
        <dbReference type="PROSITE" id="PS50045"/>
    </source>
</evidence>
<dbReference type="FunFam" id="3.40.50.300:FF:000006">
    <property type="entry name" value="DNA-binding transcriptional regulator NtrC"/>
    <property type="match status" value="1"/>
</dbReference>
<keyword evidence="6" id="KW-0597">Phosphoprotein</keyword>
<keyword evidence="1" id="KW-0547">Nucleotide-binding</keyword>
<dbReference type="InterPro" id="IPR027417">
    <property type="entry name" value="P-loop_NTPase"/>
</dbReference>
<reference evidence="9 10" key="1">
    <citation type="submission" date="2018-09" db="EMBL/GenBank/DDBJ databases">
        <title>Phylogeny of the Shewanellaceae, and recommendation for two new genera, Pseudoshewanella and Parashewanella.</title>
        <authorList>
            <person name="Wang G."/>
        </authorList>
    </citation>
    <scope>NUCLEOTIDE SEQUENCE [LARGE SCALE GENOMIC DNA]</scope>
    <source>
        <strain evidence="9 10">KCTC 22492</strain>
    </source>
</reference>
<dbReference type="GO" id="GO:0005524">
    <property type="term" value="F:ATP binding"/>
    <property type="evidence" value="ECO:0007669"/>
    <property type="project" value="UniProtKB-KW"/>
</dbReference>
<feature type="modified residue" description="4-aspartylphosphate" evidence="6">
    <location>
        <position position="52"/>
    </location>
</feature>
<dbReference type="Proteomes" id="UP000273022">
    <property type="component" value="Unassembled WGS sequence"/>
</dbReference>
<evidence type="ECO:0000256" key="5">
    <source>
        <dbReference type="ARBA" id="ARBA00023163"/>
    </source>
</evidence>
<dbReference type="Pfam" id="PF00158">
    <property type="entry name" value="Sigma54_activat"/>
    <property type="match status" value="1"/>
</dbReference>
<dbReference type="GO" id="GO:0000160">
    <property type="term" value="P:phosphorelay signal transduction system"/>
    <property type="evidence" value="ECO:0007669"/>
    <property type="project" value="InterPro"/>
</dbReference>
<accession>A0A3A6TU87</accession>
<name>A0A3A6TU87_9GAMM</name>
<dbReference type="CDD" id="cd00156">
    <property type="entry name" value="REC"/>
    <property type="match status" value="1"/>
</dbReference>
<dbReference type="Gene3D" id="3.40.50.2300">
    <property type="match status" value="1"/>
</dbReference>
<dbReference type="Gene3D" id="1.10.10.60">
    <property type="entry name" value="Homeodomain-like"/>
    <property type="match status" value="1"/>
</dbReference>
<dbReference type="AlphaFoldDB" id="A0A3A6TU87"/>
<evidence type="ECO:0000313" key="9">
    <source>
        <dbReference type="EMBL" id="RJY16373.1"/>
    </source>
</evidence>
<comment type="caution">
    <text evidence="9">The sequence shown here is derived from an EMBL/GenBank/DDBJ whole genome shotgun (WGS) entry which is preliminary data.</text>
</comment>
<dbReference type="Pfam" id="PF00072">
    <property type="entry name" value="Response_reg"/>
    <property type="match status" value="1"/>
</dbReference>
<dbReference type="PANTHER" id="PTHR32071">
    <property type="entry name" value="TRANSCRIPTIONAL REGULATORY PROTEIN"/>
    <property type="match status" value="1"/>
</dbReference>
<gene>
    <name evidence="9" type="ORF">D5R81_09500</name>
</gene>
<dbReference type="OrthoDB" id="9804019at2"/>
<feature type="domain" description="Sigma-54 factor interaction" evidence="7">
    <location>
        <begin position="153"/>
        <end position="374"/>
    </location>
</feature>
<dbReference type="PANTHER" id="PTHR32071:SF86">
    <property type="entry name" value="TWO COMPONENT SIGNAL TRANSDUCTION SYSTEM SIGMA54-DEPENDENT RESPONSE REGULATOR FIS FAMILY"/>
    <property type="match status" value="1"/>
</dbReference>